<accession>A0AAV2QZM9</accession>
<dbReference type="SUPFAM" id="SSF56436">
    <property type="entry name" value="C-type lectin-like"/>
    <property type="match status" value="1"/>
</dbReference>
<protein>
    <recommendedName>
        <fullName evidence="3">C-type lectin domain-containing protein</fullName>
    </recommendedName>
</protein>
<evidence type="ECO:0000313" key="2">
    <source>
        <dbReference type="Proteomes" id="UP001497623"/>
    </source>
</evidence>
<dbReference type="AlphaFoldDB" id="A0AAV2QZM9"/>
<dbReference type="Gene3D" id="3.10.100.10">
    <property type="entry name" value="Mannose-Binding Protein A, subunit A"/>
    <property type="match status" value="1"/>
</dbReference>
<proteinExistence type="predicted"/>
<evidence type="ECO:0008006" key="3">
    <source>
        <dbReference type="Google" id="ProtNLM"/>
    </source>
</evidence>
<feature type="non-terminal residue" evidence="1">
    <location>
        <position position="1"/>
    </location>
</feature>
<sequence>NQDIQEDTLQSIDNIMKMTKNIEQEAEAIGNWTRSANQDIQEKCCKDTSFQECNQTSDKQQNDVGCPEGEGYFRSKVGNQCFKAFIVSLNWDDAQAHCEKHGMRLARPQDPVWLNTYLNQIYGDKQYYLGARGSGSVFTWRPSGD</sequence>
<dbReference type="EMBL" id="CAXKWB010011652">
    <property type="protein sequence ID" value="CAL4102148.1"/>
    <property type="molecule type" value="Genomic_DNA"/>
</dbReference>
<evidence type="ECO:0000313" key="1">
    <source>
        <dbReference type="EMBL" id="CAL4102148.1"/>
    </source>
</evidence>
<reference evidence="1 2" key="1">
    <citation type="submission" date="2024-05" db="EMBL/GenBank/DDBJ databases">
        <authorList>
            <person name="Wallberg A."/>
        </authorList>
    </citation>
    <scope>NUCLEOTIDE SEQUENCE [LARGE SCALE GENOMIC DNA]</scope>
</reference>
<dbReference type="InterPro" id="IPR016187">
    <property type="entry name" value="CTDL_fold"/>
</dbReference>
<keyword evidence="2" id="KW-1185">Reference proteome</keyword>
<dbReference type="Proteomes" id="UP001497623">
    <property type="component" value="Unassembled WGS sequence"/>
</dbReference>
<dbReference type="InterPro" id="IPR016186">
    <property type="entry name" value="C-type_lectin-like/link_sf"/>
</dbReference>
<name>A0AAV2QZM9_MEGNR</name>
<dbReference type="CDD" id="cd00037">
    <property type="entry name" value="CLECT"/>
    <property type="match status" value="1"/>
</dbReference>
<gene>
    <name evidence="1" type="ORF">MNOR_LOCUS17179</name>
</gene>
<comment type="caution">
    <text evidence="1">The sequence shown here is derived from an EMBL/GenBank/DDBJ whole genome shotgun (WGS) entry which is preliminary data.</text>
</comment>
<organism evidence="1 2">
    <name type="scientific">Meganyctiphanes norvegica</name>
    <name type="common">Northern krill</name>
    <name type="synonym">Thysanopoda norvegica</name>
    <dbReference type="NCBI Taxonomy" id="48144"/>
    <lineage>
        <taxon>Eukaryota</taxon>
        <taxon>Metazoa</taxon>
        <taxon>Ecdysozoa</taxon>
        <taxon>Arthropoda</taxon>
        <taxon>Crustacea</taxon>
        <taxon>Multicrustacea</taxon>
        <taxon>Malacostraca</taxon>
        <taxon>Eumalacostraca</taxon>
        <taxon>Eucarida</taxon>
        <taxon>Euphausiacea</taxon>
        <taxon>Euphausiidae</taxon>
        <taxon>Meganyctiphanes</taxon>
    </lineage>
</organism>
<feature type="non-terminal residue" evidence="1">
    <location>
        <position position="145"/>
    </location>
</feature>